<sequence>MKKGLKCTGKFMVLLLCLCLGTGCSFLDKKPAKDIKARHMATKVQDTNRDIVTSRGTGNLILTRNEKTEHYRMAWVAQWPLCLRMTLLSSGIPVETIAANGKSVTLVSHTGQHAPHTINRANPSLVKIISLPVRLGEIIALLTGKIPLRGSENVIWQRDGDTASTLIFKNWMGAPTEKIFLNKNRQVVDYWQLASGGPPAIKLHFDEFKSFNGYTIAGKTIFTDNRNRKLVLEITAFAPNISLKNKPQIFHLTESG</sequence>
<accession>A0A1W2D3X0</accession>
<evidence type="ECO:0008006" key="4">
    <source>
        <dbReference type="Google" id="ProtNLM"/>
    </source>
</evidence>
<keyword evidence="1" id="KW-0732">Signal</keyword>
<feature type="chain" id="PRO_5012529175" description="Outer-membrane lipoprotein LolB" evidence="1">
    <location>
        <begin position="28"/>
        <end position="256"/>
    </location>
</feature>
<evidence type="ECO:0000256" key="1">
    <source>
        <dbReference type="SAM" id="SignalP"/>
    </source>
</evidence>
<dbReference type="AlphaFoldDB" id="A0A1W2D3X0"/>
<gene>
    <name evidence="2" type="ORF">SAMN02746065_11548</name>
</gene>
<dbReference type="PROSITE" id="PS51257">
    <property type="entry name" value="PROKAR_LIPOPROTEIN"/>
    <property type="match status" value="1"/>
</dbReference>
<dbReference type="STRING" id="1121400.SAMN02746065_11548"/>
<protein>
    <recommendedName>
        <fullName evidence="4">Outer-membrane lipoprotein LolB</fullName>
    </recommendedName>
</protein>
<evidence type="ECO:0000313" key="2">
    <source>
        <dbReference type="EMBL" id="SMC92200.1"/>
    </source>
</evidence>
<keyword evidence="3" id="KW-1185">Reference proteome</keyword>
<proteinExistence type="predicted"/>
<evidence type="ECO:0000313" key="3">
    <source>
        <dbReference type="Proteomes" id="UP000192418"/>
    </source>
</evidence>
<reference evidence="2 3" key="1">
    <citation type="submission" date="2017-04" db="EMBL/GenBank/DDBJ databases">
        <authorList>
            <person name="Afonso C.L."/>
            <person name="Miller P.J."/>
            <person name="Scott M.A."/>
            <person name="Spackman E."/>
            <person name="Goraichik I."/>
            <person name="Dimitrov K.M."/>
            <person name="Suarez D.L."/>
            <person name="Swayne D.E."/>
        </authorList>
    </citation>
    <scope>NUCLEOTIDE SEQUENCE [LARGE SCALE GENOMIC DNA]</scope>
    <source>
        <strain evidence="2 3">DSM 3385</strain>
    </source>
</reference>
<dbReference type="EMBL" id="FWXY01000015">
    <property type="protein sequence ID" value="SMC92200.1"/>
    <property type="molecule type" value="Genomic_DNA"/>
</dbReference>
<dbReference type="RefSeq" id="WP_084070024.1">
    <property type="nucleotide sequence ID" value="NZ_FWXY01000015.1"/>
</dbReference>
<name>A0A1W2D3X0_9BACT</name>
<organism evidence="2 3">
    <name type="scientific">Desulfocicer vacuolatum DSM 3385</name>
    <dbReference type="NCBI Taxonomy" id="1121400"/>
    <lineage>
        <taxon>Bacteria</taxon>
        <taxon>Pseudomonadati</taxon>
        <taxon>Thermodesulfobacteriota</taxon>
        <taxon>Desulfobacteria</taxon>
        <taxon>Desulfobacterales</taxon>
        <taxon>Desulfobacteraceae</taxon>
        <taxon>Desulfocicer</taxon>
    </lineage>
</organism>
<dbReference type="Proteomes" id="UP000192418">
    <property type="component" value="Unassembled WGS sequence"/>
</dbReference>
<feature type="signal peptide" evidence="1">
    <location>
        <begin position="1"/>
        <end position="27"/>
    </location>
</feature>
<dbReference type="OrthoDB" id="5421145at2"/>